<proteinExistence type="predicted"/>
<organism evidence="1 2">
    <name type="scientific">Carnegiea gigantea</name>
    <dbReference type="NCBI Taxonomy" id="171969"/>
    <lineage>
        <taxon>Eukaryota</taxon>
        <taxon>Viridiplantae</taxon>
        <taxon>Streptophyta</taxon>
        <taxon>Embryophyta</taxon>
        <taxon>Tracheophyta</taxon>
        <taxon>Spermatophyta</taxon>
        <taxon>Magnoliopsida</taxon>
        <taxon>eudicotyledons</taxon>
        <taxon>Gunneridae</taxon>
        <taxon>Pentapetalae</taxon>
        <taxon>Caryophyllales</taxon>
        <taxon>Cactineae</taxon>
        <taxon>Cactaceae</taxon>
        <taxon>Cactoideae</taxon>
        <taxon>Echinocereeae</taxon>
        <taxon>Carnegiea</taxon>
    </lineage>
</organism>
<accession>A0A9Q1JNN0</accession>
<comment type="caution">
    <text evidence="1">The sequence shown here is derived from an EMBL/GenBank/DDBJ whole genome shotgun (WGS) entry which is preliminary data.</text>
</comment>
<evidence type="ECO:0000313" key="2">
    <source>
        <dbReference type="Proteomes" id="UP001153076"/>
    </source>
</evidence>
<gene>
    <name evidence="1" type="ORF">Cgig2_012383</name>
</gene>
<dbReference type="EMBL" id="JAKOGI010001287">
    <property type="protein sequence ID" value="KAJ8426470.1"/>
    <property type="molecule type" value="Genomic_DNA"/>
</dbReference>
<dbReference type="Proteomes" id="UP001153076">
    <property type="component" value="Unassembled WGS sequence"/>
</dbReference>
<keyword evidence="2" id="KW-1185">Reference proteome</keyword>
<protein>
    <submittedName>
        <fullName evidence="1">Uncharacterized protein</fullName>
    </submittedName>
</protein>
<name>A0A9Q1JNN0_9CARY</name>
<sequence length="284" mass="31487">MGMTSLTLTVYAPSHGSCFSLFSPESSNCRFSSSWLYCNRNCLTSSQCGFKRNCVRISGSSSTLKDFCDGDATHKSYTDIWVDSECVEVIGIGNRVEPVLDFCLRSPSHAQSLRFWADSRSSEVYLGFTAPWVSRSLRHFCSSADSESFPAGSLVFSKSTHILLVSYLVEAIAVVASFLCCRLWSFPYLLFSYWFLPFLRLLLRDILKISKNGRGMGAWSRPSPQETLANGVVPPPVPPPLPPRSCPKCGFTDEPECFLRSVPRVVATTPSRNVNEALEEPSLS</sequence>
<reference evidence="1" key="1">
    <citation type="submission" date="2022-04" db="EMBL/GenBank/DDBJ databases">
        <title>Carnegiea gigantea Genome sequencing and assembly v2.</title>
        <authorList>
            <person name="Copetti D."/>
            <person name="Sanderson M.J."/>
            <person name="Burquez A."/>
            <person name="Wojciechowski M.F."/>
        </authorList>
    </citation>
    <scope>NUCLEOTIDE SEQUENCE</scope>
    <source>
        <strain evidence="1">SGP5-SGP5p</strain>
        <tissue evidence="1">Aerial part</tissue>
    </source>
</reference>
<evidence type="ECO:0000313" key="1">
    <source>
        <dbReference type="EMBL" id="KAJ8426470.1"/>
    </source>
</evidence>
<dbReference type="AlphaFoldDB" id="A0A9Q1JNN0"/>